<keyword evidence="3" id="KW-1185">Reference proteome</keyword>
<dbReference type="eggNOG" id="ENOG5032TME">
    <property type="taxonomic scope" value="Bacteria"/>
</dbReference>
<gene>
    <name evidence="2" type="ordered locus">Plav_2629</name>
</gene>
<sequence>MARGDRNRRGSGDELVRERPAWIIPVLVFIGVLTFSGVFLYYYFGPTPAELLGLDPRASTRSSRVEAIVGDTRFLIPEHYTRYPSQRGGGRQMRVDMQALLPDMTPYQTGLQEEFGDHSAESDVVFFSLSETSTPLNATRRLKDIYSKYLESSEPRPGPAGLQLFTFRSDSGYANQDLLVGKDKEARMVLIVCDRTGALVDSPNCSRSLLLGSELELVYRYKRDHLSDWYEIDEALTSLVASFETVEPTDDLQGTILD</sequence>
<accession>A7HWF4</accession>
<evidence type="ECO:0000313" key="2">
    <source>
        <dbReference type="EMBL" id="ABS64237.1"/>
    </source>
</evidence>
<reference evidence="2 3" key="1">
    <citation type="journal article" date="2011" name="Stand. Genomic Sci.">
        <title>Complete genome sequence of Parvibaculum lavamentivorans type strain (DS-1(T)).</title>
        <authorList>
            <person name="Schleheck D."/>
            <person name="Weiss M."/>
            <person name="Pitluck S."/>
            <person name="Bruce D."/>
            <person name="Land M.L."/>
            <person name="Han S."/>
            <person name="Saunders E."/>
            <person name="Tapia R."/>
            <person name="Detter C."/>
            <person name="Brettin T."/>
            <person name="Han J."/>
            <person name="Woyke T."/>
            <person name="Goodwin L."/>
            <person name="Pennacchio L."/>
            <person name="Nolan M."/>
            <person name="Cook A.M."/>
            <person name="Kjelleberg S."/>
            <person name="Thomas T."/>
        </authorList>
    </citation>
    <scope>NUCLEOTIDE SEQUENCE [LARGE SCALE GENOMIC DNA]</scope>
    <source>
        <strain evidence="3">DS-1 / DSM 13023 / NCIMB 13966</strain>
    </source>
</reference>
<keyword evidence="1" id="KW-0812">Transmembrane</keyword>
<protein>
    <submittedName>
        <fullName evidence="2">Uncharacterized protein</fullName>
    </submittedName>
</protein>
<dbReference type="HOGENOM" id="CLU_1077090_0_0_5"/>
<dbReference type="EMBL" id="CP000774">
    <property type="protein sequence ID" value="ABS64237.1"/>
    <property type="molecule type" value="Genomic_DNA"/>
</dbReference>
<keyword evidence="1" id="KW-1133">Transmembrane helix</keyword>
<dbReference type="AlphaFoldDB" id="A7HWF4"/>
<name>A7HWF4_PARL1</name>
<dbReference type="STRING" id="402881.Plav_2629"/>
<evidence type="ECO:0000313" key="3">
    <source>
        <dbReference type="Proteomes" id="UP000006377"/>
    </source>
</evidence>
<dbReference type="RefSeq" id="WP_012111549.1">
    <property type="nucleotide sequence ID" value="NC_009719.1"/>
</dbReference>
<dbReference type="Proteomes" id="UP000006377">
    <property type="component" value="Chromosome"/>
</dbReference>
<feature type="transmembrane region" description="Helical" evidence="1">
    <location>
        <begin position="21"/>
        <end position="44"/>
    </location>
</feature>
<dbReference type="KEGG" id="pla:Plav_2629"/>
<proteinExistence type="predicted"/>
<dbReference type="OrthoDB" id="7959514at2"/>
<keyword evidence="1" id="KW-0472">Membrane</keyword>
<organism evidence="2 3">
    <name type="scientific">Parvibaculum lavamentivorans (strain DS-1 / DSM 13023 / NCIMB 13966)</name>
    <dbReference type="NCBI Taxonomy" id="402881"/>
    <lineage>
        <taxon>Bacteria</taxon>
        <taxon>Pseudomonadati</taxon>
        <taxon>Pseudomonadota</taxon>
        <taxon>Alphaproteobacteria</taxon>
        <taxon>Hyphomicrobiales</taxon>
        <taxon>Parvibaculaceae</taxon>
        <taxon>Parvibaculum</taxon>
    </lineage>
</organism>
<evidence type="ECO:0000256" key="1">
    <source>
        <dbReference type="SAM" id="Phobius"/>
    </source>
</evidence>